<dbReference type="AlphaFoldDB" id="A0AA38U9A1"/>
<sequence>PYPASPHSMAAESHNHTREASAMTTFTMPELPGITFTAERGGLDPDGKLNPSWIQITGTDSEGQMVSSIGFSGP</sequence>
<name>A0AA38U9A1_9EURO</name>
<dbReference type="Proteomes" id="UP001172673">
    <property type="component" value="Unassembled WGS sequence"/>
</dbReference>
<evidence type="ECO:0000313" key="3">
    <source>
        <dbReference type="Proteomes" id="UP001172673"/>
    </source>
</evidence>
<proteinExistence type="predicted"/>
<feature type="non-terminal residue" evidence="2">
    <location>
        <position position="1"/>
    </location>
</feature>
<comment type="caution">
    <text evidence="2">The sequence shown here is derived from an EMBL/GenBank/DDBJ whole genome shotgun (WGS) entry which is preliminary data.</text>
</comment>
<organism evidence="2 3">
    <name type="scientific">Cladophialophora chaetospira</name>
    <dbReference type="NCBI Taxonomy" id="386627"/>
    <lineage>
        <taxon>Eukaryota</taxon>
        <taxon>Fungi</taxon>
        <taxon>Dikarya</taxon>
        <taxon>Ascomycota</taxon>
        <taxon>Pezizomycotina</taxon>
        <taxon>Eurotiomycetes</taxon>
        <taxon>Chaetothyriomycetidae</taxon>
        <taxon>Chaetothyriales</taxon>
        <taxon>Herpotrichiellaceae</taxon>
        <taxon>Cladophialophora</taxon>
    </lineage>
</organism>
<reference evidence="2" key="1">
    <citation type="submission" date="2022-10" db="EMBL/GenBank/DDBJ databases">
        <title>Culturing micro-colonial fungi from biological soil crusts in the Mojave desert and describing Neophaeococcomyces mojavensis, and introducing the new genera and species Taxawa tesnikishii.</title>
        <authorList>
            <person name="Kurbessoian T."/>
            <person name="Stajich J.E."/>
        </authorList>
    </citation>
    <scope>NUCLEOTIDE SEQUENCE</scope>
    <source>
        <strain evidence="2">TK_41</strain>
    </source>
</reference>
<feature type="region of interest" description="Disordered" evidence="1">
    <location>
        <begin position="1"/>
        <end position="20"/>
    </location>
</feature>
<dbReference type="EMBL" id="JAPDRK010000050">
    <property type="protein sequence ID" value="KAJ9601851.1"/>
    <property type="molecule type" value="Genomic_DNA"/>
</dbReference>
<evidence type="ECO:0000313" key="2">
    <source>
        <dbReference type="EMBL" id="KAJ9601851.1"/>
    </source>
</evidence>
<gene>
    <name evidence="2" type="ORF">H2200_013668</name>
</gene>
<evidence type="ECO:0000256" key="1">
    <source>
        <dbReference type="SAM" id="MobiDB-lite"/>
    </source>
</evidence>
<protein>
    <submittedName>
        <fullName evidence="2">Uncharacterized protein</fullName>
    </submittedName>
</protein>
<accession>A0AA38U9A1</accession>
<keyword evidence="3" id="KW-1185">Reference proteome</keyword>